<evidence type="ECO:0000313" key="3">
    <source>
        <dbReference type="Proteomes" id="UP000811609"/>
    </source>
</evidence>
<evidence type="ECO:0000313" key="2">
    <source>
        <dbReference type="EMBL" id="KAG6636795.1"/>
    </source>
</evidence>
<gene>
    <name evidence="2" type="ORF">CIPAW_11G135400</name>
</gene>
<sequence length="733" mass="81480">MGLEMELDFHKSCKVGLSPNTVLPSHQDCSNVEKRNLKGKSTCKDESLSLKKDFIEINLSRFCSSSCKSIQNRPVGLEGNIELERGSMYQSSREVRKMKKSTVGGGRNIEICRSSDTSLSFRIVDSLCGFDEEGRSPVVALDSNFSPTSVCRPYAEPCSSDSFHEICLNLNSRDNPADTLGKDSVYQNFRSDEAVGPLMDSNELLERERVHSLHKSLSAKVEMPHSHSPSHSDCSSRVSSNTRFSPIRNLFDPFKKSKSLRSPLGYIVEPGGLKASGTTNMRSKTCRKSLLHDFSNAAKVSRVDPQFVGRENHHSVVACSPVHLHGYLKLKYKHGVPLFEFSLKSPEDVFVAKVWKTDNAFQWVYTFHSLNSRKKSNASGRGWNGGDRDSSMVGQMQVACYLCSELKDSGVFVNSVVTEFVLYDIVHARQNVAAQENGTPDAVKFPKGSNPGLAKETFENDKSHSMKVKLKQRQTSEKGDFNSSNSYPWASAELHPNLEIAAIVMQVPFEKRESLRYKRDDKISDELIPSLHNHSMIEQTKEDLHYSRSPEKLKVLIPNGNHGFPSAESRGPSSLLDRWRLGGGCDCGGWDMGCPLTVLGNPCIQCAEDQPLDKNQQPLELFVQGAKESTPSLTMTVVEEGEYAVDFHAQLSTLQAFSVCVAILHGTEASIDARKDRNKQLSQNNSLKVLIDEEVKFLIEAVTTGEKTKVTKMVKEIPPSYVINPPFSPIARV</sequence>
<proteinExistence type="predicted"/>
<dbReference type="PANTHER" id="PTHR31390:SF0">
    <property type="entry name" value="DOMAIN PROTEIN, PUTATIVE (DUF3527)-RELATED"/>
    <property type="match status" value="1"/>
</dbReference>
<dbReference type="EMBL" id="CM031819">
    <property type="protein sequence ID" value="KAG6636794.1"/>
    <property type="molecule type" value="Genomic_DNA"/>
</dbReference>
<dbReference type="Pfam" id="PF12043">
    <property type="entry name" value="DUF3527"/>
    <property type="match status" value="1"/>
</dbReference>
<dbReference type="EMBL" id="CM031819">
    <property type="protein sequence ID" value="KAG6636795.1"/>
    <property type="molecule type" value="Genomic_DNA"/>
</dbReference>
<accession>A0A8T1P276</accession>
<feature type="region of interest" description="Disordered" evidence="1">
    <location>
        <begin position="439"/>
        <end position="484"/>
    </location>
</feature>
<organism evidence="2 3">
    <name type="scientific">Carya illinoinensis</name>
    <name type="common">Pecan</name>
    <dbReference type="NCBI Taxonomy" id="32201"/>
    <lineage>
        <taxon>Eukaryota</taxon>
        <taxon>Viridiplantae</taxon>
        <taxon>Streptophyta</taxon>
        <taxon>Embryophyta</taxon>
        <taxon>Tracheophyta</taxon>
        <taxon>Spermatophyta</taxon>
        <taxon>Magnoliopsida</taxon>
        <taxon>eudicotyledons</taxon>
        <taxon>Gunneridae</taxon>
        <taxon>Pentapetalae</taxon>
        <taxon>rosids</taxon>
        <taxon>fabids</taxon>
        <taxon>Fagales</taxon>
        <taxon>Juglandaceae</taxon>
        <taxon>Carya</taxon>
    </lineage>
</organism>
<dbReference type="InterPro" id="IPR021916">
    <property type="entry name" value="DUF3527"/>
</dbReference>
<reference evidence="2" key="1">
    <citation type="submission" date="2020-12" db="EMBL/GenBank/DDBJ databases">
        <title>WGS assembly of Carya illinoinensis cv. Pawnee.</title>
        <authorList>
            <person name="Platts A."/>
            <person name="Shu S."/>
            <person name="Wright S."/>
            <person name="Barry K."/>
            <person name="Edger P."/>
            <person name="Pires J.C."/>
            <person name="Schmutz J."/>
        </authorList>
    </citation>
    <scope>NUCLEOTIDE SEQUENCE</scope>
    <source>
        <tissue evidence="2">Leaf</tissue>
    </source>
</reference>
<protein>
    <recommendedName>
        <fullName evidence="4">Bromo-adjacent domain-containing protein</fullName>
    </recommendedName>
</protein>
<dbReference type="EMBL" id="CM031819">
    <property type="protein sequence ID" value="KAG6636793.1"/>
    <property type="molecule type" value="Genomic_DNA"/>
</dbReference>
<dbReference type="Proteomes" id="UP000811609">
    <property type="component" value="Chromosome 11"/>
</dbReference>
<dbReference type="PANTHER" id="PTHR31390">
    <property type="entry name" value="EXPRESSED PROTEIN"/>
    <property type="match status" value="1"/>
</dbReference>
<dbReference type="AlphaFoldDB" id="A0A8T1P276"/>
<comment type="caution">
    <text evidence="2">The sequence shown here is derived from an EMBL/GenBank/DDBJ whole genome shotgun (WGS) entry which is preliminary data.</text>
</comment>
<evidence type="ECO:0000256" key="1">
    <source>
        <dbReference type="SAM" id="MobiDB-lite"/>
    </source>
</evidence>
<keyword evidence="3" id="KW-1185">Reference proteome</keyword>
<name>A0A8T1P276_CARIL</name>
<evidence type="ECO:0008006" key="4">
    <source>
        <dbReference type="Google" id="ProtNLM"/>
    </source>
</evidence>